<evidence type="ECO:0000256" key="1">
    <source>
        <dbReference type="ARBA" id="ARBA00001973"/>
    </source>
</evidence>
<reference evidence="18" key="1">
    <citation type="journal article" date="2023" name="Mol. Phylogenet. Evol.">
        <title>Genome-scale phylogeny and comparative genomics of the fungal order Sordariales.</title>
        <authorList>
            <person name="Hensen N."/>
            <person name="Bonometti L."/>
            <person name="Westerberg I."/>
            <person name="Brannstrom I.O."/>
            <person name="Guillou S."/>
            <person name="Cros-Aarteil S."/>
            <person name="Calhoun S."/>
            <person name="Haridas S."/>
            <person name="Kuo A."/>
            <person name="Mondo S."/>
            <person name="Pangilinan J."/>
            <person name="Riley R."/>
            <person name="LaButti K."/>
            <person name="Andreopoulos B."/>
            <person name="Lipzen A."/>
            <person name="Chen C."/>
            <person name="Yan M."/>
            <person name="Daum C."/>
            <person name="Ng V."/>
            <person name="Clum A."/>
            <person name="Steindorff A."/>
            <person name="Ohm R.A."/>
            <person name="Martin F."/>
            <person name="Silar P."/>
            <person name="Natvig D.O."/>
            <person name="Lalanne C."/>
            <person name="Gautier V."/>
            <person name="Ament-Velasquez S.L."/>
            <person name="Kruys A."/>
            <person name="Hutchinson M.I."/>
            <person name="Powell A.J."/>
            <person name="Barry K."/>
            <person name="Miller A.N."/>
            <person name="Grigoriev I.V."/>
            <person name="Debuchy R."/>
            <person name="Gladieux P."/>
            <person name="Hiltunen Thoren M."/>
            <person name="Johannesson H."/>
        </authorList>
    </citation>
    <scope>NUCLEOTIDE SEQUENCE</scope>
    <source>
        <strain evidence="18">CBS 955.72</strain>
    </source>
</reference>
<dbReference type="InterPro" id="IPR005103">
    <property type="entry name" value="AA9_LPMO"/>
</dbReference>
<dbReference type="EMBL" id="JAUIQD010000001">
    <property type="protein sequence ID" value="KAK3364711.1"/>
    <property type="molecule type" value="Genomic_DNA"/>
</dbReference>
<evidence type="ECO:0000313" key="18">
    <source>
        <dbReference type="EMBL" id="KAK3364711.1"/>
    </source>
</evidence>
<dbReference type="PROSITE" id="PS00562">
    <property type="entry name" value="CBM1_1"/>
    <property type="match status" value="1"/>
</dbReference>
<keyword evidence="4" id="KW-0479">Metal-binding</keyword>
<dbReference type="CDD" id="cd21175">
    <property type="entry name" value="LPMO_AA9"/>
    <property type="match status" value="1"/>
</dbReference>
<evidence type="ECO:0000256" key="12">
    <source>
        <dbReference type="ARBA" id="ARBA00023326"/>
    </source>
</evidence>
<dbReference type="InterPro" id="IPR049892">
    <property type="entry name" value="AA9"/>
</dbReference>
<dbReference type="SUPFAM" id="SSF57180">
    <property type="entry name" value="Cellulose-binding domain"/>
    <property type="match status" value="1"/>
</dbReference>
<gene>
    <name evidence="18" type="ORF">B0T25DRAFT_563713</name>
</gene>
<dbReference type="SMART" id="SM00236">
    <property type="entry name" value="fCBD"/>
    <property type="match status" value="1"/>
</dbReference>
<keyword evidence="19" id="KW-1185">Reference proteome</keyword>
<keyword evidence="12" id="KW-0624">Polysaccharide degradation</keyword>
<feature type="chain" id="PRO_5042501135" description="lytic cellulose monooxygenase (C4-dehydrogenating)" evidence="16">
    <location>
        <begin position="16"/>
        <end position="311"/>
    </location>
</feature>
<keyword evidence="10" id="KW-1015">Disulfide bond</keyword>
<dbReference type="AlphaFoldDB" id="A0AAJ0MLC4"/>
<evidence type="ECO:0000256" key="5">
    <source>
        <dbReference type="ARBA" id="ARBA00022729"/>
    </source>
</evidence>
<evidence type="ECO:0000256" key="14">
    <source>
        <dbReference type="ARBA" id="ARBA00045077"/>
    </source>
</evidence>
<evidence type="ECO:0000259" key="17">
    <source>
        <dbReference type="PROSITE" id="PS51164"/>
    </source>
</evidence>
<keyword evidence="8" id="KW-0186">Copper</keyword>
<comment type="similarity">
    <text evidence="13">Belongs to the polysaccharide monooxygenase AA9 family.</text>
</comment>
<evidence type="ECO:0000256" key="4">
    <source>
        <dbReference type="ARBA" id="ARBA00022723"/>
    </source>
</evidence>
<dbReference type="GO" id="GO:0016787">
    <property type="term" value="F:hydrolase activity"/>
    <property type="evidence" value="ECO:0007669"/>
    <property type="project" value="UniProtKB-KW"/>
</dbReference>
<comment type="cofactor">
    <cofactor evidence="1">
        <name>Cu(2+)</name>
        <dbReference type="ChEBI" id="CHEBI:29036"/>
    </cofactor>
</comment>
<comment type="catalytic activity">
    <reaction evidence="14">
        <text>[(1-&gt;4)-beta-D-glucosyl]n+m + reduced acceptor + O2 = 4-dehydro-beta-D-glucosyl-[(1-&gt;4)-beta-D-glucosyl]n-1 + [(1-&gt;4)-beta-D-glucosyl]m + acceptor + H2O.</text>
        <dbReference type="EC" id="1.14.99.56"/>
    </reaction>
</comment>
<dbReference type="PANTHER" id="PTHR33353:SF13">
    <property type="entry name" value="ENDOGLUCANASE II"/>
    <property type="match status" value="1"/>
</dbReference>
<feature type="signal peptide" evidence="16">
    <location>
        <begin position="1"/>
        <end position="15"/>
    </location>
</feature>
<comment type="caution">
    <text evidence="18">The sequence shown here is derived from an EMBL/GenBank/DDBJ whole genome shotgun (WGS) entry which is preliminary data.</text>
</comment>
<evidence type="ECO:0000256" key="11">
    <source>
        <dbReference type="ARBA" id="ARBA00023277"/>
    </source>
</evidence>
<dbReference type="GO" id="GO:0030245">
    <property type="term" value="P:cellulose catabolic process"/>
    <property type="evidence" value="ECO:0007669"/>
    <property type="project" value="UniProtKB-KW"/>
</dbReference>
<evidence type="ECO:0000256" key="6">
    <source>
        <dbReference type="ARBA" id="ARBA00023001"/>
    </source>
</evidence>
<proteinExistence type="inferred from homology"/>
<dbReference type="InterPro" id="IPR035971">
    <property type="entry name" value="CBD_sf"/>
</dbReference>
<dbReference type="Gene3D" id="2.70.50.70">
    <property type="match status" value="1"/>
</dbReference>
<reference evidence="18" key="2">
    <citation type="submission" date="2023-06" db="EMBL/GenBank/DDBJ databases">
        <authorList>
            <consortium name="Lawrence Berkeley National Laboratory"/>
            <person name="Haridas S."/>
            <person name="Hensen N."/>
            <person name="Bonometti L."/>
            <person name="Westerberg I."/>
            <person name="Brannstrom I.O."/>
            <person name="Guillou S."/>
            <person name="Cros-Aarteil S."/>
            <person name="Calhoun S."/>
            <person name="Kuo A."/>
            <person name="Mondo S."/>
            <person name="Pangilinan J."/>
            <person name="Riley R."/>
            <person name="Labutti K."/>
            <person name="Andreopoulos B."/>
            <person name="Lipzen A."/>
            <person name="Chen C."/>
            <person name="Yanf M."/>
            <person name="Daum C."/>
            <person name="Ng V."/>
            <person name="Clum A."/>
            <person name="Steindorff A."/>
            <person name="Ohm R."/>
            <person name="Martin F."/>
            <person name="Silar P."/>
            <person name="Natvig D."/>
            <person name="Lalanne C."/>
            <person name="Gautier V."/>
            <person name="Ament-Velasquez S.L."/>
            <person name="Kruys A."/>
            <person name="Hutchinson M.I."/>
            <person name="Powell A.J."/>
            <person name="Barry K."/>
            <person name="Miller A.N."/>
            <person name="Grigoriev I.V."/>
            <person name="Debuchy R."/>
            <person name="Gladieux P."/>
            <person name="Thoren M.H."/>
            <person name="Johannesson H."/>
        </authorList>
    </citation>
    <scope>NUCLEOTIDE SEQUENCE</scope>
    <source>
        <strain evidence="18">CBS 955.72</strain>
    </source>
</reference>
<dbReference type="Pfam" id="PF00734">
    <property type="entry name" value="CBM_1"/>
    <property type="match status" value="1"/>
</dbReference>
<keyword evidence="5 16" id="KW-0732">Signal</keyword>
<dbReference type="Pfam" id="PF03443">
    <property type="entry name" value="AA9"/>
    <property type="match status" value="1"/>
</dbReference>
<dbReference type="EC" id="1.14.99.56" evidence="15"/>
<dbReference type="GO" id="GO:0005576">
    <property type="term" value="C:extracellular region"/>
    <property type="evidence" value="ECO:0007669"/>
    <property type="project" value="UniProtKB-SubCell"/>
</dbReference>
<dbReference type="PROSITE" id="PS51164">
    <property type="entry name" value="CBM1_2"/>
    <property type="match status" value="1"/>
</dbReference>
<dbReference type="Proteomes" id="UP001275084">
    <property type="component" value="Unassembled WGS sequence"/>
</dbReference>
<evidence type="ECO:0000313" key="19">
    <source>
        <dbReference type="Proteomes" id="UP001275084"/>
    </source>
</evidence>
<accession>A0AAJ0MLC4</accession>
<keyword evidence="6" id="KW-0136">Cellulose degradation</keyword>
<dbReference type="PANTHER" id="PTHR33353">
    <property type="entry name" value="PUTATIVE (AFU_ORTHOLOGUE AFUA_1G12560)-RELATED"/>
    <property type="match status" value="1"/>
</dbReference>
<evidence type="ECO:0000256" key="3">
    <source>
        <dbReference type="ARBA" id="ARBA00022525"/>
    </source>
</evidence>
<name>A0AAJ0MLC4_9PEZI</name>
<comment type="subcellular location">
    <subcellularLocation>
        <location evidence="2">Secreted</location>
    </subcellularLocation>
</comment>
<dbReference type="GO" id="GO:0046872">
    <property type="term" value="F:metal ion binding"/>
    <property type="evidence" value="ECO:0007669"/>
    <property type="project" value="UniProtKB-KW"/>
</dbReference>
<evidence type="ECO:0000256" key="16">
    <source>
        <dbReference type="SAM" id="SignalP"/>
    </source>
</evidence>
<evidence type="ECO:0000256" key="2">
    <source>
        <dbReference type="ARBA" id="ARBA00004613"/>
    </source>
</evidence>
<evidence type="ECO:0000256" key="8">
    <source>
        <dbReference type="ARBA" id="ARBA00023008"/>
    </source>
</evidence>
<dbReference type="GO" id="GO:0004497">
    <property type="term" value="F:monooxygenase activity"/>
    <property type="evidence" value="ECO:0007669"/>
    <property type="project" value="UniProtKB-KW"/>
</dbReference>
<feature type="domain" description="CBM1" evidence="17">
    <location>
        <begin position="275"/>
        <end position="310"/>
    </location>
</feature>
<evidence type="ECO:0000256" key="10">
    <source>
        <dbReference type="ARBA" id="ARBA00023157"/>
    </source>
</evidence>
<dbReference type="GO" id="GO:0030248">
    <property type="term" value="F:cellulose binding"/>
    <property type="evidence" value="ECO:0007669"/>
    <property type="project" value="InterPro"/>
</dbReference>
<dbReference type="InterPro" id="IPR000254">
    <property type="entry name" value="CBD"/>
</dbReference>
<keyword evidence="11" id="KW-0119">Carbohydrate metabolism</keyword>
<evidence type="ECO:0000256" key="9">
    <source>
        <dbReference type="ARBA" id="ARBA00023033"/>
    </source>
</evidence>
<protein>
    <recommendedName>
        <fullName evidence="15">lytic cellulose monooxygenase (C4-dehydrogenating)</fullName>
        <ecNumber evidence="15">1.14.99.56</ecNumber>
    </recommendedName>
</protein>
<evidence type="ECO:0000256" key="7">
    <source>
        <dbReference type="ARBA" id="ARBA00023002"/>
    </source>
</evidence>
<evidence type="ECO:0000256" key="15">
    <source>
        <dbReference type="ARBA" id="ARBA00047174"/>
    </source>
</evidence>
<keyword evidence="3" id="KW-0964">Secreted</keyword>
<keyword evidence="18" id="KW-0378">Hydrolase</keyword>
<keyword evidence="9" id="KW-0503">Monooxygenase</keyword>
<sequence length="311" mass="31471">MKGLTILTMAASAAAHTIFQQVSVNGANQGQLKGVRAPGNNNPIENVNHADFACNTNIAHKDNTVITVPAGAKVGAWWGHEIGGASGPNDTDNPIASSHKGPIIVYLAKVDNAASTGTSGLKWFKVAESGLSNGAWAVDTMIANGGWHYFTLPTCVTAGQYLMRVELIALHSASVAGAAQFYMECAQIQVTGSGTNTGLSTVSFPGAYAANHPGIQVSIYSTAGKPDNGGRAYQIPGPAVLVCSSSDNGTGGGSNPTPTTLATTTKASAATGTPGGAALYAQCGGNGYSGATSCASGTCKVINEWYSQCNP</sequence>
<organism evidence="18 19">
    <name type="scientific">Lasiosphaeria hispida</name>
    <dbReference type="NCBI Taxonomy" id="260671"/>
    <lineage>
        <taxon>Eukaryota</taxon>
        <taxon>Fungi</taxon>
        <taxon>Dikarya</taxon>
        <taxon>Ascomycota</taxon>
        <taxon>Pezizomycotina</taxon>
        <taxon>Sordariomycetes</taxon>
        <taxon>Sordariomycetidae</taxon>
        <taxon>Sordariales</taxon>
        <taxon>Lasiosphaeriaceae</taxon>
        <taxon>Lasiosphaeria</taxon>
    </lineage>
</organism>
<keyword evidence="7" id="KW-0560">Oxidoreductase</keyword>
<evidence type="ECO:0000256" key="13">
    <source>
        <dbReference type="ARBA" id="ARBA00044502"/>
    </source>
</evidence>